<dbReference type="GO" id="GO:0005524">
    <property type="term" value="F:ATP binding"/>
    <property type="evidence" value="ECO:0007669"/>
    <property type="project" value="UniProtKB-KW"/>
</dbReference>
<dbReference type="HAMAP" id="MF_00244">
    <property type="entry name" value="NaMN_adenylyltr"/>
    <property type="match status" value="1"/>
</dbReference>
<keyword evidence="7" id="KW-0520">NAD</keyword>
<dbReference type="NCBIfam" id="TIGR00482">
    <property type="entry name" value="nicotinate (nicotinamide) nucleotide adenylyltransferase"/>
    <property type="match status" value="1"/>
</dbReference>
<dbReference type="GO" id="GO:0070566">
    <property type="term" value="F:adenylyltransferase activity"/>
    <property type="evidence" value="ECO:0007669"/>
    <property type="project" value="UniProtKB-ARBA"/>
</dbReference>
<evidence type="ECO:0000256" key="1">
    <source>
        <dbReference type="ARBA" id="ARBA00004790"/>
    </source>
</evidence>
<comment type="pathway">
    <text evidence="1">Cofactor biosynthesis; NAD(+) biosynthesis.</text>
</comment>
<evidence type="ECO:0000256" key="2">
    <source>
        <dbReference type="ARBA" id="ARBA00022642"/>
    </source>
</evidence>
<evidence type="ECO:0000256" key="4">
    <source>
        <dbReference type="ARBA" id="ARBA00022695"/>
    </source>
</evidence>
<dbReference type="NCBIfam" id="NF000840">
    <property type="entry name" value="PRK00071.1-3"/>
    <property type="match status" value="1"/>
</dbReference>
<feature type="domain" description="Cytidyltransferase-like" evidence="8">
    <location>
        <begin position="10"/>
        <end position="170"/>
    </location>
</feature>
<dbReference type="InterPro" id="IPR005248">
    <property type="entry name" value="NadD/NMNAT"/>
</dbReference>
<dbReference type="UniPathway" id="UPA00253"/>
<organism evidence="9">
    <name type="scientific">freshwater metagenome</name>
    <dbReference type="NCBI Taxonomy" id="449393"/>
    <lineage>
        <taxon>unclassified sequences</taxon>
        <taxon>metagenomes</taxon>
        <taxon>ecological metagenomes</taxon>
    </lineage>
</organism>
<dbReference type="NCBIfam" id="TIGR00125">
    <property type="entry name" value="cyt_tran_rel"/>
    <property type="match status" value="1"/>
</dbReference>
<keyword evidence="5" id="KW-0547">Nucleotide-binding</keyword>
<dbReference type="EMBL" id="CAEZUP010000018">
    <property type="protein sequence ID" value="CAB4603808.1"/>
    <property type="molecule type" value="Genomic_DNA"/>
</dbReference>
<keyword evidence="6" id="KW-0067">ATP-binding</keyword>
<proteinExistence type="inferred from homology"/>
<keyword evidence="4" id="KW-0548">Nucleotidyltransferase</keyword>
<evidence type="ECO:0000256" key="5">
    <source>
        <dbReference type="ARBA" id="ARBA00022741"/>
    </source>
</evidence>
<evidence type="ECO:0000259" key="8">
    <source>
        <dbReference type="Pfam" id="PF01467"/>
    </source>
</evidence>
<gene>
    <name evidence="9" type="ORF">UFOPK1835_00623</name>
</gene>
<dbReference type="PANTHER" id="PTHR39321">
    <property type="entry name" value="NICOTINATE-NUCLEOTIDE ADENYLYLTRANSFERASE-RELATED"/>
    <property type="match status" value="1"/>
</dbReference>
<dbReference type="Pfam" id="PF01467">
    <property type="entry name" value="CTP_transf_like"/>
    <property type="match status" value="1"/>
</dbReference>
<reference evidence="9" key="1">
    <citation type="submission" date="2020-05" db="EMBL/GenBank/DDBJ databases">
        <authorList>
            <person name="Chiriac C."/>
            <person name="Salcher M."/>
            <person name="Ghai R."/>
            <person name="Kavagutti S V."/>
        </authorList>
    </citation>
    <scope>NUCLEOTIDE SEQUENCE</scope>
</reference>
<sequence>MSEKRERIGVLGGTFDPPHIGHLLAAVNVRSALNLDRVLLVVANEPWQKVGSREISPAEDRFAMVEAAVADLVGIEASDLEIRRGGPSFSVETLEALRAGQPDADLFLIVGADAAGALHTWERAEELPDLATLVLVDRPGMHAADPPRGWLLERVEIPRVEVSSTDLRSRVVEGRPLDFLITPAVATCIAQRRLYGLADA</sequence>
<dbReference type="InterPro" id="IPR014729">
    <property type="entry name" value="Rossmann-like_a/b/a_fold"/>
</dbReference>
<dbReference type="Gene3D" id="3.40.50.620">
    <property type="entry name" value="HUPs"/>
    <property type="match status" value="1"/>
</dbReference>
<accession>A0A6J6H4Y5</accession>
<keyword evidence="2" id="KW-0662">Pyridine nucleotide biosynthesis</keyword>
<dbReference type="AlphaFoldDB" id="A0A6J6H4Y5"/>
<evidence type="ECO:0000256" key="3">
    <source>
        <dbReference type="ARBA" id="ARBA00022679"/>
    </source>
</evidence>
<dbReference type="CDD" id="cd02165">
    <property type="entry name" value="NMNAT"/>
    <property type="match status" value="1"/>
</dbReference>
<dbReference type="PANTHER" id="PTHR39321:SF3">
    <property type="entry name" value="PHOSPHOPANTETHEINE ADENYLYLTRANSFERASE"/>
    <property type="match status" value="1"/>
</dbReference>
<dbReference type="InterPro" id="IPR004821">
    <property type="entry name" value="Cyt_trans-like"/>
</dbReference>
<dbReference type="SUPFAM" id="SSF52374">
    <property type="entry name" value="Nucleotidylyl transferase"/>
    <property type="match status" value="1"/>
</dbReference>
<evidence type="ECO:0000313" key="9">
    <source>
        <dbReference type="EMBL" id="CAB4603808.1"/>
    </source>
</evidence>
<name>A0A6J6H4Y5_9ZZZZ</name>
<protein>
    <submittedName>
        <fullName evidence="9">Unannotated protein</fullName>
    </submittedName>
</protein>
<evidence type="ECO:0000256" key="7">
    <source>
        <dbReference type="ARBA" id="ARBA00023027"/>
    </source>
</evidence>
<keyword evidence="3" id="KW-0808">Transferase</keyword>
<dbReference type="GO" id="GO:0009435">
    <property type="term" value="P:NAD+ biosynthetic process"/>
    <property type="evidence" value="ECO:0007669"/>
    <property type="project" value="UniProtKB-UniPathway"/>
</dbReference>
<evidence type="ECO:0000256" key="6">
    <source>
        <dbReference type="ARBA" id="ARBA00022840"/>
    </source>
</evidence>